<evidence type="ECO:0000259" key="1">
    <source>
        <dbReference type="Pfam" id="PF20803"/>
    </source>
</evidence>
<protein>
    <recommendedName>
        <fullName evidence="1">Transcriptional repressor PaaX-like central Cas2-like domain-containing protein</fullName>
    </recommendedName>
</protein>
<dbReference type="Gene3D" id="3.30.70.2650">
    <property type="match status" value="1"/>
</dbReference>
<comment type="caution">
    <text evidence="2">The sequence shown here is derived from an EMBL/GenBank/DDBJ whole genome shotgun (WGS) entry which is preliminary data.</text>
</comment>
<evidence type="ECO:0000313" key="2">
    <source>
        <dbReference type="EMBL" id="OGZ63285.1"/>
    </source>
</evidence>
<reference evidence="2 3" key="1">
    <citation type="journal article" date="2016" name="Nat. Commun.">
        <title>Thousands of microbial genomes shed light on interconnected biogeochemical processes in an aquifer system.</title>
        <authorList>
            <person name="Anantharaman K."/>
            <person name="Brown C.T."/>
            <person name="Hug L.A."/>
            <person name="Sharon I."/>
            <person name="Castelle C.J."/>
            <person name="Probst A.J."/>
            <person name="Thomas B.C."/>
            <person name="Singh A."/>
            <person name="Wilkins M.J."/>
            <person name="Karaoz U."/>
            <person name="Brodie E.L."/>
            <person name="Williams K.H."/>
            <person name="Hubbard S.S."/>
            <person name="Banfield J.F."/>
        </authorList>
    </citation>
    <scope>NUCLEOTIDE SEQUENCE [LARGE SCALE GENOMIC DNA]</scope>
</reference>
<dbReference type="EMBL" id="MHOL01000004">
    <property type="protein sequence ID" value="OGZ63285.1"/>
    <property type="molecule type" value="Genomic_DNA"/>
</dbReference>
<accession>A0A1G2HLE0</accession>
<gene>
    <name evidence="2" type="ORF">A2639_02485</name>
</gene>
<feature type="domain" description="Transcriptional repressor PaaX-like central Cas2-like" evidence="1">
    <location>
        <begin position="104"/>
        <end position="170"/>
    </location>
</feature>
<evidence type="ECO:0000313" key="3">
    <source>
        <dbReference type="Proteomes" id="UP000178991"/>
    </source>
</evidence>
<dbReference type="AlphaFoldDB" id="A0A1G2HLE0"/>
<proteinExistence type="predicted"/>
<dbReference type="Proteomes" id="UP000178991">
    <property type="component" value="Unassembled WGS sequence"/>
</dbReference>
<dbReference type="Pfam" id="PF20803">
    <property type="entry name" value="PaaX_M"/>
    <property type="match status" value="1"/>
</dbReference>
<dbReference type="InterPro" id="IPR048846">
    <property type="entry name" value="PaaX-like_central"/>
</dbReference>
<sequence length="175" mass="20883">MKLPITDQFLWDLYTILDKTGDILKFITQRPTMYNYLPGPKNPIFNKYRKDKNKRKFGDLIYYLKTNDYIKVKKLKNKKAIIITKEGLSKVLKASFKIGGKIKRKDGKWVMLIFDLPQQHKKARGLLRSILHNLNYKMFQQSVWVTPYDVSDKTERLLQLYSLDQYVKIFLIEEL</sequence>
<organism evidence="2 3">
    <name type="scientific">Candidatus Staskawiczbacteria bacterium RIFCSPHIGHO2_01_FULL_34_27</name>
    <dbReference type="NCBI Taxonomy" id="1802199"/>
    <lineage>
        <taxon>Bacteria</taxon>
        <taxon>Candidatus Staskawicziibacteriota</taxon>
    </lineage>
</organism>
<name>A0A1G2HLE0_9BACT</name>